<feature type="transmembrane region" description="Helical" evidence="6">
    <location>
        <begin position="238"/>
        <end position="257"/>
    </location>
</feature>
<protein>
    <submittedName>
        <fullName evidence="8">Inner membrane protein</fullName>
    </submittedName>
</protein>
<feature type="transmembrane region" description="Helical" evidence="6">
    <location>
        <begin position="285"/>
        <end position="310"/>
    </location>
</feature>
<keyword evidence="2 5" id="KW-0812">Transmembrane</keyword>
<evidence type="ECO:0000256" key="1">
    <source>
        <dbReference type="ARBA" id="ARBA00004141"/>
    </source>
</evidence>
<dbReference type="EMBL" id="ASPP01029343">
    <property type="protein sequence ID" value="ETO04452.1"/>
    <property type="molecule type" value="Genomic_DNA"/>
</dbReference>
<comment type="subcellular location">
    <subcellularLocation>
        <location evidence="1 5">Membrane</location>
        <topology evidence="1 5">Multi-pass membrane protein</topology>
    </subcellularLocation>
</comment>
<dbReference type="GO" id="GO:0005743">
    <property type="term" value="C:mitochondrial inner membrane"/>
    <property type="evidence" value="ECO:0007669"/>
    <property type="project" value="TreeGrafter"/>
</dbReference>
<keyword evidence="3 6" id="KW-1133">Transmembrane helix</keyword>
<reference evidence="8 9" key="1">
    <citation type="journal article" date="2013" name="Curr. Biol.">
        <title>The Genome of the Foraminiferan Reticulomyxa filosa.</title>
        <authorList>
            <person name="Glockner G."/>
            <person name="Hulsmann N."/>
            <person name="Schleicher M."/>
            <person name="Noegel A.A."/>
            <person name="Eichinger L."/>
            <person name="Gallinger C."/>
            <person name="Pawlowski J."/>
            <person name="Sierra R."/>
            <person name="Euteneuer U."/>
            <person name="Pillet L."/>
            <person name="Moustafa A."/>
            <person name="Platzer M."/>
            <person name="Groth M."/>
            <person name="Szafranski K."/>
            <person name="Schliwa M."/>
        </authorList>
    </citation>
    <scope>NUCLEOTIDE SEQUENCE [LARGE SCALE GENOMIC DNA]</scope>
</reference>
<organism evidence="8 9">
    <name type="scientific">Reticulomyxa filosa</name>
    <dbReference type="NCBI Taxonomy" id="46433"/>
    <lineage>
        <taxon>Eukaryota</taxon>
        <taxon>Sar</taxon>
        <taxon>Rhizaria</taxon>
        <taxon>Retaria</taxon>
        <taxon>Foraminifera</taxon>
        <taxon>Monothalamids</taxon>
        <taxon>Reticulomyxidae</taxon>
        <taxon>Reticulomyxa</taxon>
    </lineage>
</organism>
<gene>
    <name evidence="8" type="ORF">RFI_32945</name>
</gene>
<feature type="domain" description="Membrane insertase YidC/Oxa/ALB C-terminal" evidence="7">
    <location>
        <begin position="126"/>
        <end position="322"/>
    </location>
</feature>
<evidence type="ECO:0000256" key="5">
    <source>
        <dbReference type="RuleBase" id="RU003945"/>
    </source>
</evidence>
<dbReference type="OMA" id="THCARSQ"/>
<keyword evidence="9" id="KW-1185">Reference proteome</keyword>
<evidence type="ECO:0000313" key="8">
    <source>
        <dbReference type="EMBL" id="ETO04452.1"/>
    </source>
</evidence>
<dbReference type="GO" id="GO:0032979">
    <property type="term" value="P:protein insertion into mitochondrial inner membrane from matrix"/>
    <property type="evidence" value="ECO:0007669"/>
    <property type="project" value="TreeGrafter"/>
</dbReference>
<comment type="similarity">
    <text evidence="5">Belongs to the OXA1/ALB3/YidC family.</text>
</comment>
<dbReference type="InterPro" id="IPR001708">
    <property type="entry name" value="YidC/ALB3/OXA1/COX18"/>
</dbReference>
<evidence type="ECO:0000256" key="4">
    <source>
        <dbReference type="ARBA" id="ARBA00023136"/>
    </source>
</evidence>
<dbReference type="PANTHER" id="PTHR12428:SF65">
    <property type="entry name" value="CYTOCHROME C OXIDASE ASSEMBLY PROTEIN COX18, MITOCHONDRIAL"/>
    <property type="match status" value="1"/>
</dbReference>
<dbReference type="Pfam" id="PF02096">
    <property type="entry name" value="60KD_IMP"/>
    <property type="match status" value="1"/>
</dbReference>
<feature type="transmembrane region" description="Helical" evidence="6">
    <location>
        <begin position="194"/>
        <end position="218"/>
    </location>
</feature>
<dbReference type="AlphaFoldDB" id="X6LTM7"/>
<keyword evidence="4 6" id="KW-0472">Membrane</keyword>
<sequence>MFVSHALKHTSQCPNFSRILMGRGVRALGTNSPVDVKTANELKETVVSEGAGGQELLSSMMDAKIVSNTSSWWSGLEQQQVWSESMSSADAWCSGFLPIEKVQHVVEFLHNHGMSYWGAALCLPFFAKALITMPLITHCARSQAPYLSMLPAAIKEVRQCQSNNRGNTEKLLQEMSAIKKKYGFNPPREMSKQFWGMFVQFPIHLTCLYAICTMHNTYPEWKRGGAYWFSDLSLSDPTWVLPATATGCMLLCVFLNIRLQTRLSTKYDVALSSPFKISLQTMNRISYVFALSLLPVAHAMPAGFNLYMIANILSFSLQTHILRSDLFRNLTNMPSNKYEFKFREQMQLMEKETRSLVTNKTITQEKKSAGKREKLL</sequence>
<evidence type="ECO:0000256" key="2">
    <source>
        <dbReference type="ARBA" id="ARBA00022692"/>
    </source>
</evidence>
<proteinExistence type="inferred from homology"/>
<name>X6LTM7_RETFI</name>
<dbReference type="InterPro" id="IPR028055">
    <property type="entry name" value="YidC/Oxa/ALB_C"/>
</dbReference>
<dbReference type="OrthoDB" id="2148490at2759"/>
<dbReference type="PANTHER" id="PTHR12428">
    <property type="entry name" value="OXA1"/>
    <property type="match status" value="1"/>
</dbReference>
<evidence type="ECO:0000259" key="7">
    <source>
        <dbReference type="Pfam" id="PF02096"/>
    </source>
</evidence>
<dbReference type="Proteomes" id="UP000023152">
    <property type="component" value="Unassembled WGS sequence"/>
</dbReference>
<evidence type="ECO:0000256" key="3">
    <source>
        <dbReference type="ARBA" id="ARBA00022989"/>
    </source>
</evidence>
<accession>X6LTM7</accession>
<comment type="caution">
    <text evidence="8">The sequence shown here is derived from an EMBL/GenBank/DDBJ whole genome shotgun (WGS) entry which is preliminary data.</text>
</comment>
<evidence type="ECO:0000313" key="9">
    <source>
        <dbReference type="Proteomes" id="UP000023152"/>
    </source>
</evidence>
<evidence type="ECO:0000256" key="6">
    <source>
        <dbReference type="SAM" id="Phobius"/>
    </source>
</evidence>
<dbReference type="GO" id="GO:0032977">
    <property type="term" value="F:membrane insertase activity"/>
    <property type="evidence" value="ECO:0007669"/>
    <property type="project" value="InterPro"/>
</dbReference>